<dbReference type="GO" id="GO:0046872">
    <property type="term" value="F:metal ion binding"/>
    <property type="evidence" value="ECO:0007669"/>
    <property type="project" value="UniProtKB-UniRule"/>
</dbReference>
<comment type="similarity">
    <text evidence="3 14">Belongs to the Nth/MutY family.</text>
</comment>
<dbReference type="EMBL" id="QJPH01000535">
    <property type="protein sequence ID" value="PZN71077.1"/>
    <property type="molecule type" value="Genomic_DNA"/>
</dbReference>
<dbReference type="NCBIfam" id="TIGR01084">
    <property type="entry name" value="mutY"/>
    <property type="match status" value="1"/>
</dbReference>
<keyword evidence="9" id="KW-0378">Hydrolase</keyword>
<dbReference type="SMART" id="SM00478">
    <property type="entry name" value="ENDO3c"/>
    <property type="match status" value="1"/>
</dbReference>
<dbReference type="InterPro" id="IPR005760">
    <property type="entry name" value="A/G_AdeGlyc_MutY"/>
</dbReference>
<evidence type="ECO:0000256" key="13">
    <source>
        <dbReference type="ARBA" id="ARBA00023295"/>
    </source>
</evidence>
<dbReference type="FunFam" id="1.10.340.30:FF:000002">
    <property type="entry name" value="Adenine DNA glycosylase"/>
    <property type="match status" value="1"/>
</dbReference>
<dbReference type="Pfam" id="PF14815">
    <property type="entry name" value="NUDIX_4"/>
    <property type="match status" value="1"/>
</dbReference>
<gene>
    <name evidence="16" type="primary">mutY</name>
    <name evidence="16" type="ORF">DM484_27265</name>
</gene>
<dbReference type="GO" id="GO:0032357">
    <property type="term" value="F:oxidized purine DNA binding"/>
    <property type="evidence" value="ECO:0007669"/>
    <property type="project" value="TreeGrafter"/>
</dbReference>
<dbReference type="GO" id="GO:0034039">
    <property type="term" value="F:8-oxo-7,8-dihydroguanine DNA N-glycosylase activity"/>
    <property type="evidence" value="ECO:0007669"/>
    <property type="project" value="TreeGrafter"/>
</dbReference>
<keyword evidence="10 14" id="KW-0408">Iron</keyword>
<dbReference type="SUPFAM" id="SSF55811">
    <property type="entry name" value="Nudix"/>
    <property type="match status" value="1"/>
</dbReference>
<dbReference type="CDD" id="cd00056">
    <property type="entry name" value="ENDO3c"/>
    <property type="match status" value="1"/>
</dbReference>
<comment type="cofactor">
    <cofactor evidence="14">
        <name>[4Fe-4S] cluster</name>
        <dbReference type="ChEBI" id="CHEBI:49883"/>
    </cofactor>
    <text evidence="14">Binds 1 [4Fe-4S] cluster.</text>
</comment>
<dbReference type="GO" id="GO:0006284">
    <property type="term" value="P:base-excision repair"/>
    <property type="evidence" value="ECO:0007669"/>
    <property type="project" value="UniProtKB-UniRule"/>
</dbReference>
<accession>A0A2W4SHD6</accession>
<comment type="caution">
    <text evidence="16">The sequence shown here is derived from an EMBL/GenBank/DDBJ whole genome shotgun (WGS) entry which is preliminary data.</text>
</comment>
<dbReference type="Gene3D" id="3.90.79.10">
    <property type="entry name" value="Nucleoside Triphosphate Pyrophosphohydrolase"/>
    <property type="match status" value="1"/>
</dbReference>
<keyword evidence="6" id="KW-0004">4Fe-4S</keyword>
<evidence type="ECO:0000256" key="3">
    <source>
        <dbReference type="ARBA" id="ARBA00008343"/>
    </source>
</evidence>
<dbReference type="AlphaFoldDB" id="A0A2W4SHD6"/>
<evidence type="ECO:0000256" key="10">
    <source>
        <dbReference type="ARBA" id="ARBA00023004"/>
    </source>
</evidence>
<keyword evidence="11" id="KW-0411">Iron-sulfur</keyword>
<evidence type="ECO:0000256" key="12">
    <source>
        <dbReference type="ARBA" id="ARBA00023204"/>
    </source>
</evidence>
<evidence type="ECO:0000256" key="1">
    <source>
        <dbReference type="ARBA" id="ARBA00000843"/>
    </source>
</evidence>
<dbReference type="PANTHER" id="PTHR42944:SF1">
    <property type="entry name" value="ADENINE DNA GLYCOSYLASE"/>
    <property type="match status" value="1"/>
</dbReference>
<protein>
    <recommendedName>
        <fullName evidence="5 14">Adenine DNA glycosylase</fullName>
        <ecNumber evidence="4 14">3.2.2.31</ecNumber>
    </recommendedName>
</protein>
<dbReference type="GO" id="GO:0006298">
    <property type="term" value="P:mismatch repair"/>
    <property type="evidence" value="ECO:0007669"/>
    <property type="project" value="TreeGrafter"/>
</dbReference>
<comment type="catalytic activity">
    <reaction evidence="1 14">
        <text>Hydrolyzes free adenine bases from 7,8-dihydro-8-oxoguanine:adenine mismatched double-stranded DNA, leaving an apurinic site.</text>
        <dbReference type="EC" id="3.2.2.31"/>
    </reaction>
</comment>
<dbReference type="Pfam" id="PF00730">
    <property type="entry name" value="HhH-GPD"/>
    <property type="match status" value="1"/>
</dbReference>
<dbReference type="EC" id="3.2.2.31" evidence="4 14"/>
<evidence type="ECO:0000256" key="8">
    <source>
        <dbReference type="ARBA" id="ARBA00022763"/>
    </source>
</evidence>
<dbReference type="InterPro" id="IPR023170">
    <property type="entry name" value="HhH_base_excis_C"/>
</dbReference>
<dbReference type="PANTHER" id="PTHR42944">
    <property type="entry name" value="ADENINE DNA GLYCOSYLASE"/>
    <property type="match status" value="1"/>
</dbReference>
<sequence length="347" mass="39454">MQALDFQSAVLNWFDREGRKNLPWQTDPTPYRVWVSEIMLQQTQVSSVIPYFLRFMERFPNLRSLALAPEEEVLGHWAGLGYYARARNLRKTALILLECHGGELPTNVDTLAGFPGIGRSTAGAIASLALGLRAPILDGNVKRVISRFAAVQGWPGEAKISRELWRISENFTPTKRVADYTQAMMDLGATLCTRSSPNCTRCPLQDACLAFRLKLTKELPSPRPKKDMPEKRCLMLVLCDGNGWFYLEKRPPAGIWGGLWSFPQFDSHEELAAWCQMRDINVALDALPERRHTFSHYHLDYIPMVGRAAQPLKIAESNFEWLKPEDNSPLPTPVRRLMLEIGQFINR</sequence>
<dbReference type="GO" id="GO:0035485">
    <property type="term" value="F:adenine/guanine mispair binding"/>
    <property type="evidence" value="ECO:0007669"/>
    <property type="project" value="TreeGrafter"/>
</dbReference>
<evidence type="ECO:0000313" key="16">
    <source>
        <dbReference type="EMBL" id="PZN71077.1"/>
    </source>
</evidence>
<evidence type="ECO:0000256" key="5">
    <source>
        <dbReference type="ARBA" id="ARBA00022023"/>
    </source>
</evidence>
<evidence type="ECO:0000256" key="14">
    <source>
        <dbReference type="RuleBase" id="RU365096"/>
    </source>
</evidence>
<dbReference type="Gene3D" id="1.10.1670.10">
    <property type="entry name" value="Helix-hairpin-Helix base-excision DNA repair enzymes (C-terminal)"/>
    <property type="match status" value="1"/>
</dbReference>
<dbReference type="InterPro" id="IPR029119">
    <property type="entry name" value="MutY_C"/>
</dbReference>
<name>A0A2W4SHD6_9GAMM</name>
<dbReference type="InterPro" id="IPR015797">
    <property type="entry name" value="NUDIX_hydrolase-like_dom_sf"/>
</dbReference>
<organism evidence="16 17">
    <name type="scientific">Candidatus Methylumidiphilus alinenensis</name>
    <dbReference type="NCBI Taxonomy" id="2202197"/>
    <lineage>
        <taxon>Bacteria</taxon>
        <taxon>Pseudomonadati</taxon>
        <taxon>Pseudomonadota</taxon>
        <taxon>Gammaproteobacteria</taxon>
        <taxon>Methylococcales</taxon>
        <taxon>Candidatus Methylumidiphilus</taxon>
    </lineage>
</organism>
<feature type="domain" description="HhH-GPD" evidence="15">
    <location>
        <begin position="39"/>
        <end position="190"/>
    </location>
</feature>
<dbReference type="InterPro" id="IPR044298">
    <property type="entry name" value="MIG/MutY"/>
</dbReference>
<evidence type="ECO:0000256" key="2">
    <source>
        <dbReference type="ARBA" id="ARBA00002933"/>
    </source>
</evidence>
<dbReference type="GO" id="GO:0000701">
    <property type="term" value="F:purine-specific mismatch base pair DNA N-glycosylase activity"/>
    <property type="evidence" value="ECO:0007669"/>
    <property type="project" value="UniProtKB-EC"/>
</dbReference>
<evidence type="ECO:0000313" key="17">
    <source>
        <dbReference type="Proteomes" id="UP000249396"/>
    </source>
</evidence>
<comment type="function">
    <text evidence="2">Adenine glycosylase active on G-A mispairs. MutY also corrects error-prone DNA synthesis past GO lesions which are due to the oxidatively damaged form of guanine: 7,8-dihydro-8-oxoguanine (8-oxo-dGTP).</text>
</comment>
<dbReference type="Proteomes" id="UP000249396">
    <property type="component" value="Unassembled WGS sequence"/>
</dbReference>
<dbReference type="Gene3D" id="1.10.340.30">
    <property type="entry name" value="Hypothetical protein, domain 2"/>
    <property type="match status" value="1"/>
</dbReference>
<evidence type="ECO:0000256" key="6">
    <source>
        <dbReference type="ARBA" id="ARBA00022485"/>
    </source>
</evidence>
<dbReference type="GO" id="GO:0051539">
    <property type="term" value="F:4 iron, 4 sulfur cluster binding"/>
    <property type="evidence" value="ECO:0007669"/>
    <property type="project" value="UniProtKB-UniRule"/>
</dbReference>
<dbReference type="SUPFAM" id="SSF48150">
    <property type="entry name" value="DNA-glycosylase"/>
    <property type="match status" value="1"/>
</dbReference>
<reference evidence="16 17" key="1">
    <citation type="journal article" date="2018" name="Aquat. Microb. Ecol.">
        <title>Gammaproteobacterial methanotrophs dominate.</title>
        <authorList>
            <person name="Rissanen A.J."/>
            <person name="Saarenheimo J."/>
            <person name="Tiirola M."/>
            <person name="Peura S."/>
            <person name="Aalto S.L."/>
            <person name="Karvinen A."/>
            <person name="Nykanen H."/>
        </authorList>
    </citation>
    <scope>NUCLEOTIDE SEQUENCE [LARGE SCALE GENOMIC DNA]</scope>
    <source>
        <strain evidence="16">AMbin10</strain>
    </source>
</reference>
<evidence type="ECO:0000256" key="4">
    <source>
        <dbReference type="ARBA" id="ARBA00012045"/>
    </source>
</evidence>
<keyword evidence="13 14" id="KW-0326">Glycosidase</keyword>
<evidence type="ECO:0000256" key="7">
    <source>
        <dbReference type="ARBA" id="ARBA00022723"/>
    </source>
</evidence>
<evidence type="ECO:0000259" key="15">
    <source>
        <dbReference type="SMART" id="SM00478"/>
    </source>
</evidence>
<evidence type="ECO:0000256" key="11">
    <source>
        <dbReference type="ARBA" id="ARBA00023014"/>
    </source>
</evidence>
<evidence type="ECO:0000256" key="9">
    <source>
        <dbReference type="ARBA" id="ARBA00022801"/>
    </source>
</evidence>
<keyword evidence="8 14" id="KW-0227">DNA damage</keyword>
<dbReference type="InterPro" id="IPR011257">
    <property type="entry name" value="DNA_glycosylase"/>
</dbReference>
<proteinExistence type="inferred from homology"/>
<dbReference type="CDD" id="cd03431">
    <property type="entry name" value="NUDIX_DNA_Glycosylase_C-MutY"/>
    <property type="match status" value="1"/>
</dbReference>
<dbReference type="InterPro" id="IPR003265">
    <property type="entry name" value="HhH-GPD_domain"/>
</dbReference>
<keyword evidence="12" id="KW-0234">DNA repair</keyword>
<keyword evidence="7" id="KW-0479">Metal-binding</keyword>